<proteinExistence type="predicted"/>
<dbReference type="InterPro" id="IPR011009">
    <property type="entry name" value="Kinase-like_dom_sf"/>
</dbReference>
<evidence type="ECO:0000313" key="8">
    <source>
        <dbReference type="Proteomes" id="UP000321595"/>
    </source>
</evidence>
<gene>
    <name evidence="7" type="ORF">FRD01_12515</name>
</gene>
<evidence type="ECO:0000256" key="5">
    <source>
        <dbReference type="ARBA" id="ARBA00022840"/>
    </source>
</evidence>
<dbReference type="InterPro" id="IPR050660">
    <property type="entry name" value="NEK_Ser/Thr_kinase"/>
</dbReference>
<evidence type="ECO:0000256" key="3">
    <source>
        <dbReference type="ARBA" id="ARBA00022741"/>
    </source>
</evidence>
<evidence type="ECO:0000259" key="6">
    <source>
        <dbReference type="PROSITE" id="PS50011"/>
    </source>
</evidence>
<dbReference type="GO" id="GO:0005524">
    <property type="term" value="F:ATP binding"/>
    <property type="evidence" value="ECO:0007669"/>
    <property type="project" value="UniProtKB-KW"/>
</dbReference>
<keyword evidence="5" id="KW-0067">ATP-binding</keyword>
<evidence type="ECO:0000313" key="7">
    <source>
        <dbReference type="EMBL" id="QED28043.1"/>
    </source>
</evidence>
<keyword evidence="4" id="KW-0418">Kinase</keyword>
<protein>
    <recommendedName>
        <fullName evidence="1">non-specific serine/threonine protein kinase</fullName>
        <ecNumber evidence="1">2.7.11.1</ecNumber>
    </recommendedName>
</protein>
<dbReference type="InterPro" id="IPR000719">
    <property type="entry name" value="Prot_kinase_dom"/>
</dbReference>
<dbReference type="Pfam" id="PF00069">
    <property type="entry name" value="Pkinase"/>
    <property type="match status" value="1"/>
</dbReference>
<feature type="domain" description="Protein kinase" evidence="6">
    <location>
        <begin position="1"/>
        <end position="247"/>
    </location>
</feature>
<keyword evidence="8" id="KW-1185">Reference proteome</keyword>
<evidence type="ECO:0000256" key="2">
    <source>
        <dbReference type="ARBA" id="ARBA00022679"/>
    </source>
</evidence>
<evidence type="ECO:0000256" key="1">
    <source>
        <dbReference type="ARBA" id="ARBA00012513"/>
    </source>
</evidence>
<dbReference type="SMART" id="SM00220">
    <property type="entry name" value="S_TKc"/>
    <property type="match status" value="1"/>
</dbReference>
<dbReference type="SUPFAM" id="SSF56112">
    <property type="entry name" value="Protein kinase-like (PK-like)"/>
    <property type="match status" value="1"/>
</dbReference>
<dbReference type="EMBL" id="CP042467">
    <property type="protein sequence ID" value="QED28043.1"/>
    <property type="molecule type" value="Genomic_DNA"/>
</dbReference>
<reference evidence="7 8" key="1">
    <citation type="submission" date="2019-08" db="EMBL/GenBank/DDBJ databases">
        <authorList>
            <person name="Liang Q."/>
        </authorList>
    </citation>
    <scope>NUCLEOTIDE SEQUENCE [LARGE SCALE GENOMIC DNA]</scope>
    <source>
        <strain evidence="7 8">V1718</strain>
    </source>
</reference>
<keyword evidence="2" id="KW-0808">Transferase</keyword>
<dbReference type="GO" id="GO:0004674">
    <property type="term" value="F:protein serine/threonine kinase activity"/>
    <property type="evidence" value="ECO:0007669"/>
    <property type="project" value="UniProtKB-EC"/>
</dbReference>
<sequence>MNPTTEPTIERHFPQLELNSKLTHGIEETWAAWDNDLKKPVILKVFKLGDQACGIDGFRAALNAFAKSGHRALPRVYKHHEVEGEKELDIYLLLEHFEGDSLEYWVPREEEQLWSIAEELCIILKELHQARPAIEHRNLKPANIIQTSEGLKLINFGLLDSTQSGHFDPKTRYFRHHMKDDVYALGALMVFLATGEDPFQDPKSRRIRWVEDAKVAISPGLQLWIERCVDANPEARFASAGHAHAALQEGWNEALVEFFDKGLLVLEEGSERLVLRPRPGNFFKSKGVFSTDFWVMVTIGAFLGAAIYLHNLAPVVELIMVAGILYSVVQWIRGIGSSLEVTIDPEGWILREGGKLIAEGELAELKGLAAKKVEGQHVLTLERKARSNLRTNAEVDPRELAALNVHIQHFKRKHL</sequence>
<keyword evidence="3" id="KW-0547">Nucleotide-binding</keyword>
<dbReference type="AlphaFoldDB" id="A0A5B8XVD8"/>
<dbReference type="RefSeq" id="WP_146960122.1">
    <property type="nucleotide sequence ID" value="NZ_CP042467.1"/>
</dbReference>
<dbReference type="Proteomes" id="UP000321595">
    <property type="component" value="Chromosome"/>
</dbReference>
<dbReference type="PANTHER" id="PTHR43671">
    <property type="entry name" value="SERINE/THREONINE-PROTEIN KINASE NEK"/>
    <property type="match status" value="1"/>
</dbReference>
<dbReference type="EC" id="2.7.11.1" evidence="1"/>
<name>A0A5B8XVD8_9DELT</name>
<dbReference type="OrthoDB" id="5518868at2"/>
<accession>A0A5B8XVD8</accession>
<dbReference type="KEGG" id="bbae:FRD01_12515"/>
<dbReference type="PROSITE" id="PS50011">
    <property type="entry name" value="PROTEIN_KINASE_DOM"/>
    <property type="match status" value="1"/>
</dbReference>
<dbReference type="PANTHER" id="PTHR43671:SF13">
    <property type="entry name" value="SERINE_THREONINE-PROTEIN KINASE NEK2"/>
    <property type="match status" value="1"/>
</dbReference>
<dbReference type="Gene3D" id="1.10.510.10">
    <property type="entry name" value="Transferase(Phosphotransferase) domain 1"/>
    <property type="match status" value="1"/>
</dbReference>
<organism evidence="7 8">
    <name type="scientific">Microvenator marinus</name>
    <dbReference type="NCBI Taxonomy" id="2600177"/>
    <lineage>
        <taxon>Bacteria</taxon>
        <taxon>Deltaproteobacteria</taxon>
        <taxon>Bradymonadales</taxon>
        <taxon>Microvenatoraceae</taxon>
        <taxon>Microvenator</taxon>
    </lineage>
</organism>
<evidence type="ECO:0000256" key="4">
    <source>
        <dbReference type="ARBA" id="ARBA00022777"/>
    </source>
</evidence>